<dbReference type="EMBL" id="CYKH01000977">
    <property type="protein sequence ID" value="CUG74836.1"/>
    <property type="molecule type" value="Genomic_DNA"/>
</dbReference>
<dbReference type="PANTHER" id="PTHR21574">
    <property type="entry name" value="CENTROSOMAL PROTEIN OF 120 KDA"/>
    <property type="match status" value="1"/>
</dbReference>
<feature type="region of interest" description="Disordered" evidence="2">
    <location>
        <begin position="354"/>
        <end position="386"/>
    </location>
</feature>
<dbReference type="GO" id="GO:0005815">
    <property type="term" value="C:microtubule organizing center"/>
    <property type="evidence" value="ECO:0007669"/>
    <property type="project" value="TreeGrafter"/>
</dbReference>
<dbReference type="PANTHER" id="PTHR21574:SF0">
    <property type="entry name" value="CENTROSOMAL PROTEIN OF 120 KDA"/>
    <property type="match status" value="1"/>
</dbReference>
<dbReference type="VEuPathDB" id="TriTrypDB:BSAL_84540"/>
<keyword evidence="4" id="KW-1185">Reference proteome</keyword>
<evidence type="ECO:0000313" key="4">
    <source>
        <dbReference type="Proteomes" id="UP000051952"/>
    </source>
</evidence>
<keyword evidence="1" id="KW-0175">Coiled coil</keyword>
<proteinExistence type="predicted"/>
<dbReference type="InterPro" id="IPR039893">
    <property type="entry name" value="CEP120-like"/>
</dbReference>
<reference evidence="4" key="1">
    <citation type="submission" date="2015-09" db="EMBL/GenBank/DDBJ databases">
        <authorList>
            <consortium name="Pathogen Informatics"/>
        </authorList>
    </citation>
    <scope>NUCLEOTIDE SEQUENCE [LARGE SCALE GENOMIC DNA]</scope>
    <source>
        <strain evidence="4">Lake Konstanz</strain>
    </source>
</reference>
<dbReference type="OrthoDB" id="332250at2759"/>
<sequence length="444" mass="51833">MREHMNNNTDNNTGHIVSIRETEEYRAAWDVEVWKALQVKQFQMEFKDSKRKETELFRKTLEAKEKEALAKVDRQTRELTTRERRIVEEEKLLERRRQKLIDQEKEIKTIQQKLEEHRRALDAEAELRVQRVKEDMAHRLELFQQKFSQSEDNARRFEERLHASQAEYMKLFEEFSNFKTQQLANPDVQAVAQLERLRTDHNLEMSSLQDRMDRRHQEQLRLRTDHNLEMSSLQDRMDRRHQEQLMTVTHRAQQLDAQVTMLSSALASKKQISHSRGVEIAKLQTSLQHAERQLEELRKDKQLVESQLLIATRRNDSFTAAQSNFDSASAGVAAPPPPPSSEAAALRQSIAVTFGNQHEHSTTSKRSSSKDHHGRRSEPTSFSEAQMSLRAEIKRLETERTGLLEETGGAYSVSSPLVRSIDLKIADLHRKCVLPIVDHRDTRH</sequence>
<name>A0A0S4J403_BODSA</name>
<dbReference type="Proteomes" id="UP000051952">
    <property type="component" value="Unassembled WGS sequence"/>
</dbReference>
<evidence type="ECO:0000313" key="3">
    <source>
        <dbReference type="EMBL" id="CUG74836.1"/>
    </source>
</evidence>
<evidence type="ECO:0000256" key="2">
    <source>
        <dbReference type="SAM" id="MobiDB-lite"/>
    </source>
</evidence>
<dbReference type="GO" id="GO:0010564">
    <property type="term" value="P:regulation of cell cycle process"/>
    <property type="evidence" value="ECO:0007669"/>
    <property type="project" value="TreeGrafter"/>
</dbReference>
<gene>
    <name evidence="3" type="ORF">BSAL_84540</name>
</gene>
<protein>
    <submittedName>
        <fullName evidence="3">Uncharacterized protein</fullName>
    </submittedName>
</protein>
<feature type="coiled-coil region" evidence="1">
    <location>
        <begin position="58"/>
        <end position="211"/>
    </location>
</feature>
<organism evidence="3 4">
    <name type="scientific">Bodo saltans</name>
    <name type="common">Flagellated protozoan</name>
    <dbReference type="NCBI Taxonomy" id="75058"/>
    <lineage>
        <taxon>Eukaryota</taxon>
        <taxon>Discoba</taxon>
        <taxon>Euglenozoa</taxon>
        <taxon>Kinetoplastea</taxon>
        <taxon>Metakinetoplastina</taxon>
        <taxon>Eubodonida</taxon>
        <taxon>Bodonidae</taxon>
        <taxon>Bodo</taxon>
    </lineage>
</organism>
<evidence type="ECO:0000256" key="1">
    <source>
        <dbReference type="SAM" id="Coils"/>
    </source>
</evidence>
<accession>A0A0S4J403</accession>
<feature type="coiled-coil region" evidence="1">
    <location>
        <begin position="280"/>
        <end position="314"/>
    </location>
</feature>
<dbReference type="AlphaFoldDB" id="A0A0S4J403"/>